<dbReference type="Gene3D" id="1.10.8.50">
    <property type="match status" value="1"/>
</dbReference>
<evidence type="ECO:0000256" key="6">
    <source>
        <dbReference type="ARBA" id="ARBA00022771"/>
    </source>
</evidence>
<keyword evidence="6 15" id="KW-0863">Zinc-finger</keyword>
<keyword evidence="13 15" id="KW-0326">Glycosidase</keyword>
<organism evidence="18 19">
    <name type="scientific">Bifidobacterium mongoliense DSM 21395</name>
    <dbReference type="NCBI Taxonomy" id="1437603"/>
    <lineage>
        <taxon>Bacteria</taxon>
        <taxon>Bacillati</taxon>
        <taxon>Actinomycetota</taxon>
        <taxon>Actinomycetes</taxon>
        <taxon>Bifidobacteriales</taxon>
        <taxon>Bifidobacteriaceae</taxon>
        <taxon>Bifidobacterium</taxon>
    </lineage>
</organism>
<dbReference type="InterPro" id="IPR015887">
    <property type="entry name" value="DNA_glyclase_Znf_dom_DNA_BS"/>
</dbReference>
<accession>A0A087C1D8</accession>
<name>A0A087C1D8_9BIFI</name>
<gene>
    <name evidence="15" type="primary">mutM</name>
    <name evidence="15" type="synonym">fpg</name>
    <name evidence="18" type="ORF">BMON_0648</name>
</gene>
<evidence type="ECO:0000256" key="14">
    <source>
        <dbReference type="ARBA" id="ARBA00044632"/>
    </source>
</evidence>
<evidence type="ECO:0000256" key="2">
    <source>
        <dbReference type="ARBA" id="ARBA00009409"/>
    </source>
</evidence>
<dbReference type="PROSITE" id="PS01242">
    <property type="entry name" value="ZF_FPG_1"/>
    <property type="match status" value="1"/>
</dbReference>
<evidence type="ECO:0000256" key="15">
    <source>
        <dbReference type="HAMAP-Rule" id="MF_00103"/>
    </source>
</evidence>
<dbReference type="FunFam" id="1.10.8.50:FF:000003">
    <property type="entry name" value="Formamidopyrimidine-DNA glycosylase"/>
    <property type="match status" value="1"/>
</dbReference>
<feature type="domain" description="Formamidopyrimidine-DNA glycosylase catalytic" evidence="17">
    <location>
        <begin position="2"/>
        <end position="188"/>
    </location>
</feature>
<dbReference type="GO" id="GO:0008270">
    <property type="term" value="F:zinc ion binding"/>
    <property type="evidence" value="ECO:0007669"/>
    <property type="project" value="UniProtKB-UniRule"/>
</dbReference>
<dbReference type="GO" id="GO:0003684">
    <property type="term" value="F:damaged DNA binding"/>
    <property type="evidence" value="ECO:0007669"/>
    <property type="project" value="InterPro"/>
</dbReference>
<feature type="active site" description="Proton donor; for delta-elimination activity" evidence="15">
    <location>
        <position position="342"/>
    </location>
</feature>
<dbReference type="InterPro" id="IPR015886">
    <property type="entry name" value="H2TH_FPG"/>
</dbReference>
<dbReference type="CDD" id="cd08966">
    <property type="entry name" value="EcFpg-like_N"/>
    <property type="match status" value="1"/>
</dbReference>
<dbReference type="InterPro" id="IPR012319">
    <property type="entry name" value="FPG_cat"/>
</dbReference>
<dbReference type="eggNOG" id="COG0266">
    <property type="taxonomic scope" value="Bacteria"/>
</dbReference>
<keyword evidence="7 15" id="KW-0378">Hydrolase</keyword>
<dbReference type="PROSITE" id="PS51068">
    <property type="entry name" value="FPG_CAT"/>
    <property type="match status" value="1"/>
</dbReference>
<dbReference type="InterPro" id="IPR010979">
    <property type="entry name" value="Ribosomal_uS13-like_H2TH"/>
</dbReference>
<dbReference type="GO" id="GO:0140078">
    <property type="term" value="F:class I DNA-(apurinic or apyrimidinic site) endonuclease activity"/>
    <property type="evidence" value="ECO:0007669"/>
    <property type="project" value="UniProtKB-EC"/>
</dbReference>
<dbReference type="GO" id="GO:0034039">
    <property type="term" value="F:8-oxo-7,8-dihydroguanine DNA N-glycosylase activity"/>
    <property type="evidence" value="ECO:0007669"/>
    <property type="project" value="TreeGrafter"/>
</dbReference>
<evidence type="ECO:0000256" key="11">
    <source>
        <dbReference type="ARBA" id="ARBA00023239"/>
    </source>
</evidence>
<evidence type="ECO:0000259" key="17">
    <source>
        <dbReference type="PROSITE" id="PS51068"/>
    </source>
</evidence>
<dbReference type="NCBIfam" id="NF002211">
    <property type="entry name" value="PRK01103.1"/>
    <property type="match status" value="1"/>
</dbReference>
<dbReference type="Pfam" id="PF01149">
    <property type="entry name" value="Fapy_DNA_glyco"/>
    <property type="match status" value="1"/>
</dbReference>
<dbReference type="Gene3D" id="3.20.190.10">
    <property type="entry name" value="MutM-like, N-terminal"/>
    <property type="match status" value="1"/>
</dbReference>
<dbReference type="Pfam" id="PF06831">
    <property type="entry name" value="H2TH"/>
    <property type="match status" value="1"/>
</dbReference>
<dbReference type="InterPro" id="IPR010663">
    <property type="entry name" value="Znf_FPG/IleRS"/>
</dbReference>
<dbReference type="RefSeq" id="WP_081882891.1">
    <property type="nucleotide sequence ID" value="NZ_JDUO01000001.1"/>
</dbReference>
<dbReference type="SMART" id="SM00898">
    <property type="entry name" value="Fapy_DNA_glyco"/>
    <property type="match status" value="1"/>
</dbReference>
<comment type="caution">
    <text evidence="15">Lacks conserved residue(s) required for the propagation of feature annotation.</text>
</comment>
<dbReference type="Pfam" id="PF06827">
    <property type="entry name" value="zf-FPG_IleRS"/>
    <property type="match status" value="1"/>
</dbReference>
<dbReference type="PROSITE" id="PS51066">
    <property type="entry name" value="ZF_FPG_2"/>
    <property type="match status" value="1"/>
</dbReference>
<protein>
    <recommendedName>
        <fullName evidence="15">Formamidopyrimidine-DNA glycosylase</fullName>
        <shortName evidence="15">Fapy-DNA glycosylase</shortName>
        <ecNumber evidence="15">3.2.2.23</ecNumber>
    </recommendedName>
    <alternativeName>
        <fullName evidence="15">DNA-(apurinic or apyrimidinic site) lyase MutM</fullName>
        <shortName evidence="15">AP lyase MutM</shortName>
        <ecNumber evidence="15">4.2.99.18</ecNumber>
    </alternativeName>
</protein>
<feature type="active site" description="Proton donor; for beta-elimination activity" evidence="15">
    <location>
        <position position="67"/>
    </location>
</feature>
<dbReference type="EC" id="4.2.99.18" evidence="15"/>
<feature type="binding site" evidence="15">
    <location>
        <position position="162"/>
    </location>
    <ligand>
        <name>DNA</name>
        <dbReference type="ChEBI" id="CHEBI:16991"/>
    </ligand>
</feature>
<dbReference type="HAMAP" id="MF_00103">
    <property type="entry name" value="Fapy_DNA_glycosyl"/>
    <property type="match status" value="1"/>
</dbReference>
<keyword evidence="5 15" id="KW-0227">DNA damage</keyword>
<dbReference type="AlphaFoldDB" id="A0A087C1D8"/>
<keyword evidence="4 15" id="KW-0479">Metal-binding</keyword>
<evidence type="ECO:0000256" key="12">
    <source>
        <dbReference type="ARBA" id="ARBA00023268"/>
    </source>
</evidence>
<evidence type="ECO:0000259" key="16">
    <source>
        <dbReference type="PROSITE" id="PS51066"/>
    </source>
</evidence>
<keyword evidence="9 15" id="KW-0238">DNA-binding</keyword>
<evidence type="ECO:0000256" key="8">
    <source>
        <dbReference type="ARBA" id="ARBA00022833"/>
    </source>
</evidence>
<dbReference type="Proteomes" id="UP000029082">
    <property type="component" value="Unassembled WGS sequence"/>
</dbReference>
<evidence type="ECO:0000313" key="18">
    <source>
        <dbReference type="EMBL" id="KFI77088.1"/>
    </source>
</evidence>
<dbReference type="SMART" id="SM01232">
    <property type="entry name" value="H2TH"/>
    <property type="match status" value="1"/>
</dbReference>
<dbReference type="GO" id="GO:0006284">
    <property type="term" value="P:base-excision repair"/>
    <property type="evidence" value="ECO:0007669"/>
    <property type="project" value="InterPro"/>
</dbReference>
<dbReference type="GO" id="GO:0003690">
    <property type="term" value="F:double-stranded DNA binding"/>
    <property type="evidence" value="ECO:0007669"/>
    <property type="project" value="UniProtKB-ARBA"/>
</dbReference>
<keyword evidence="12 15" id="KW-0511">Multifunctional enzyme</keyword>
<keyword evidence="19" id="KW-1185">Reference proteome</keyword>
<dbReference type="STRING" id="1437603.GCA_000771525_00253"/>
<comment type="cofactor">
    <cofactor evidence="15">
        <name>Zn(2+)</name>
        <dbReference type="ChEBI" id="CHEBI:29105"/>
    </cofactor>
    <text evidence="15">Binds 1 zinc ion per subunit.</text>
</comment>
<dbReference type="EC" id="3.2.2.23" evidence="15"/>
<evidence type="ECO:0000256" key="13">
    <source>
        <dbReference type="ARBA" id="ARBA00023295"/>
    </source>
</evidence>
<feature type="active site" description="Schiff-base intermediate with DNA" evidence="15">
    <location>
        <position position="2"/>
    </location>
</feature>
<dbReference type="PANTHER" id="PTHR22993">
    <property type="entry name" value="FORMAMIDOPYRIMIDINE-DNA GLYCOSYLASE"/>
    <property type="match status" value="1"/>
</dbReference>
<dbReference type="InterPro" id="IPR020629">
    <property type="entry name" value="FPG_Glyclase"/>
</dbReference>
<dbReference type="SUPFAM" id="SSF57716">
    <property type="entry name" value="Glucocorticoid receptor-like (DNA-binding domain)"/>
    <property type="match status" value="1"/>
</dbReference>
<comment type="caution">
    <text evidence="18">The sequence shown here is derived from an EMBL/GenBank/DDBJ whole genome shotgun (WGS) entry which is preliminary data.</text>
</comment>
<reference evidence="18 19" key="1">
    <citation type="submission" date="2014-03" db="EMBL/GenBank/DDBJ databases">
        <title>Genomics of Bifidobacteria.</title>
        <authorList>
            <person name="Ventura M."/>
            <person name="Milani C."/>
            <person name="Lugli G.A."/>
        </authorList>
    </citation>
    <scope>NUCLEOTIDE SEQUENCE [LARGE SCALE GENOMIC DNA]</scope>
    <source>
        <strain evidence="18 19">DSM 21395</strain>
    </source>
</reference>
<dbReference type="PANTHER" id="PTHR22993:SF9">
    <property type="entry name" value="FORMAMIDOPYRIMIDINE-DNA GLYCOSYLASE"/>
    <property type="match status" value="1"/>
</dbReference>
<feature type="binding site" evidence="15">
    <location>
        <position position="185"/>
    </location>
    <ligand>
        <name>DNA</name>
        <dbReference type="ChEBI" id="CHEBI:16991"/>
    </ligand>
</feature>
<dbReference type="SUPFAM" id="SSF46946">
    <property type="entry name" value="S13-like H2TH domain"/>
    <property type="match status" value="1"/>
</dbReference>
<sequence length="354" mass="38611">MPELPEVETVRRGLASHITGAVCTGVDVIDERLLRRHGAPAAPHPSGAEFAHSLLGQRIGAVDRRGKFLWMPLTDGMLPTRRILQPAQAVALVAHLGMSGQLLLRDCAAATRGSLSPIPAVDWQRDGVIHAQARDGRKADTISGEFGDDRLSRVALTLAEPHVRARLQLMRADGRAIELSFVDQRVFGRLALEPLADDGSGRQVPGSVAAIAPDPLESAFDEAAVIARMQASRASIKSLLLDQRLVSGVGNIYADESLWRARIYWARAGRGIATRALHRLLAAVREVFAESLSQGGTSFDSLYINVNGESGYFSRSLTVYGQAGRPCPRCGTLIRRERFRSRSSYYCPRCQRSR</sequence>
<evidence type="ECO:0000313" key="19">
    <source>
        <dbReference type="Proteomes" id="UP000029082"/>
    </source>
</evidence>
<dbReference type="InterPro" id="IPR035937">
    <property type="entry name" value="FPG_N"/>
</dbReference>
<keyword evidence="8 15" id="KW-0862">Zinc</keyword>
<comment type="catalytic activity">
    <reaction evidence="1 15">
        <text>Hydrolysis of DNA containing ring-opened 7-methylguanine residues, releasing 2,6-diamino-4-hydroxy-5-(N-methyl)formamidopyrimidine.</text>
        <dbReference type="EC" id="3.2.2.23"/>
    </reaction>
</comment>
<evidence type="ECO:0000256" key="7">
    <source>
        <dbReference type="ARBA" id="ARBA00022801"/>
    </source>
</evidence>
<dbReference type="EMBL" id="JGZE01000010">
    <property type="protein sequence ID" value="KFI77088.1"/>
    <property type="molecule type" value="Genomic_DNA"/>
</dbReference>
<evidence type="ECO:0000256" key="10">
    <source>
        <dbReference type="ARBA" id="ARBA00023204"/>
    </source>
</evidence>
<evidence type="ECO:0000256" key="4">
    <source>
        <dbReference type="ARBA" id="ARBA00022723"/>
    </source>
</evidence>
<proteinExistence type="inferred from homology"/>
<comment type="catalytic activity">
    <reaction evidence="14 15">
        <text>2'-deoxyribonucleotide-(2'-deoxyribose 5'-phosphate)-2'-deoxyribonucleotide-DNA = a 3'-end 2'-deoxyribonucleotide-(2,3-dehydro-2,3-deoxyribose 5'-phosphate)-DNA + a 5'-end 5'-phospho-2'-deoxyribonucleoside-DNA + H(+)</text>
        <dbReference type="Rhea" id="RHEA:66592"/>
        <dbReference type="Rhea" id="RHEA-COMP:13180"/>
        <dbReference type="Rhea" id="RHEA-COMP:16897"/>
        <dbReference type="Rhea" id="RHEA-COMP:17067"/>
        <dbReference type="ChEBI" id="CHEBI:15378"/>
        <dbReference type="ChEBI" id="CHEBI:136412"/>
        <dbReference type="ChEBI" id="CHEBI:157695"/>
        <dbReference type="ChEBI" id="CHEBI:167181"/>
        <dbReference type="EC" id="4.2.99.18"/>
    </reaction>
</comment>
<dbReference type="InterPro" id="IPR000214">
    <property type="entry name" value="Znf_DNA_glyclase/AP_lyase"/>
</dbReference>
<evidence type="ECO:0000256" key="5">
    <source>
        <dbReference type="ARBA" id="ARBA00022763"/>
    </source>
</evidence>
<comment type="function">
    <text evidence="15">Involved in base excision repair of DNA damaged by oxidation or by mutagenic agents. Acts as DNA glycosylase that recognizes and removes damaged bases. Has a preference for oxidized purines, such as 7,8-dihydro-8-oxoguanine (8-oxoG). Has AP (apurinic/apyrimidinic) lyase activity and introduces nicks in the DNA strand. Cleaves the DNA backbone by beta-delta elimination to generate a single-strand break at the site of the removed base with both 3'- and 5'-phosphates.</text>
</comment>
<feature type="active site" description="Proton donor" evidence="15">
    <location>
        <position position="3"/>
    </location>
</feature>
<dbReference type="SUPFAM" id="SSF81624">
    <property type="entry name" value="N-terminal domain of MutM-like DNA repair proteins"/>
    <property type="match status" value="1"/>
</dbReference>
<evidence type="ECO:0000256" key="1">
    <source>
        <dbReference type="ARBA" id="ARBA00001668"/>
    </source>
</evidence>
<evidence type="ECO:0000256" key="9">
    <source>
        <dbReference type="ARBA" id="ARBA00023125"/>
    </source>
</evidence>
<keyword evidence="10 15" id="KW-0234">DNA repair</keyword>
<comment type="similarity">
    <text evidence="2 15">Belongs to the FPG family.</text>
</comment>
<dbReference type="GeneID" id="93095256"/>
<feature type="domain" description="FPG-type" evidence="16">
    <location>
        <begin position="318"/>
        <end position="352"/>
    </location>
</feature>
<keyword evidence="11 15" id="KW-0456">Lyase</keyword>
<comment type="subunit">
    <text evidence="3 15">Monomer.</text>
</comment>
<dbReference type="GO" id="GO:0006979">
    <property type="term" value="P:response to oxidative stress"/>
    <property type="evidence" value="ECO:0007669"/>
    <property type="project" value="UniProtKB-ARBA"/>
</dbReference>
<evidence type="ECO:0000256" key="3">
    <source>
        <dbReference type="ARBA" id="ARBA00011245"/>
    </source>
</evidence>
<dbReference type="OrthoDB" id="9800855at2"/>